<keyword evidence="4" id="KW-0233">DNA recombination</keyword>
<evidence type="ECO:0000313" key="7">
    <source>
        <dbReference type="EMBL" id="TWU19182.1"/>
    </source>
</evidence>
<dbReference type="Gene3D" id="1.10.443.10">
    <property type="entry name" value="Intergrase catalytic core"/>
    <property type="match status" value="1"/>
</dbReference>
<proteinExistence type="inferred from homology"/>
<dbReference type="AlphaFoldDB" id="A0A5C6C510"/>
<dbReference type="PANTHER" id="PTHR30349:SF64">
    <property type="entry name" value="PROPHAGE INTEGRASE INTD-RELATED"/>
    <property type="match status" value="1"/>
</dbReference>
<reference evidence="7 8" key="1">
    <citation type="journal article" date="2020" name="Antonie Van Leeuwenhoek">
        <title>Rhodopirellula heiligendammensis sp. nov., Rhodopirellula pilleata sp. nov., and Rhodopirellula solitaria sp. nov. isolated from natural or artificial marine surfaces in Northern Germany and California, USA, and emended description of the genus Rhodopirellula.</title>
        <authorList>
            <person name="Kallscheuer N."/>
            <person name="Wiegand S."/>
            <person name="Jogler M."/>
            <person name="Boedeker C."/>
            <person name="Peeters S.H."/>
            <person name="Rast P."/>
            <person name="Heuer A."/>
            <person name="Jetten M.S.M."/>
            <person name="Rohde M."/>
            <person name="Jogler C."/>
        </authorList>
    </citation>
    <scope>NUCLEOTIDE SEQUENCE [LARGE SCALE GENOMIC DNA]</scope>
    <source>
        <strain evidence="7 8">Poly21</strain>
    </source>
</reference>
<comment type="caution">
    <text evidence="7">The sequence shown here is derived from an EMBL/GenBank/DDBJ whole genome shotgun (WGS) entry which is preliminary data.</text>
</comment>
<dbReference type="Gene3D" id="1.10.150.130">
    <property type="match status" value="1"/>
</dbReference>
<evidence type="ECO:0000259" key="6">
    <source>
        <dbReference type="PROSITE" id="PS51898"/>
    </source>
</evidence>
<dbReference type="NCBIfam" id="TIGR02249">
    <property type="entry name" value="integrase_gron"/>
    <property type="match status" value="1"/>
</dbReference>
<keyword evidence="2" id="KW-0229">DNA integration</keyword>
<protein>
    <submittedName>
        <fullName evidence="7">Tyrosine recombinase XerD</fullName>
    </submittedName>
</protein>
<keyword evidence="8" id="KW-1185">Reference proteome</keyword>
<feature type="region of interest" description="Disordered" evidence="5">
    <location>
        <begin position="465"/>
        <end position="494"/>
    </location>
</feature>
<gene>
    <name evidence="7" type="primary">xerD_2</name>
    <name evidence="7" type="ORF">Poly21_13530</name>
</gene>
<dbReference type="InterPro" id="IPR010998">
    <property type="entry name" value="Integrase_recombinase_N"/>
</dbReference>
<evidence type="ECO:0000313" key="8">
    <source>
        <dbReference type="Proteomes" id="UP000319908"/>
    </source>
</evidence>
<dbReference type="GO" id="GO:0006310">
    <property type="term" value="P:DNA recombination"/>
    <property type="evidence" value="ECO:0007669"/>
    <property type="project" value="UniProtKB-KW"/>
</dbReference>
<evidence type="ECO:0000256" key="3">
    <source>
        <dbReference type="ARBA" id="ARBA00023125"/>
    </source>
</evidence>
<dbReference type="InterPro" id="IPR050090">
    <property type="entry name" value="Tyrosine_recombinase_XerCD"/>
</dbReference>
<dbReference type="CDD" id="cd01193">
    <property type="entry name" value="INT_IntI_C"/>
    <property type="match status" value="1"/>
</dbReference>
<dbReference type="InterPro" id="IPR013762">
    <property type="entry name" value="Integrase-like_cat_sf"/>
</dbReference>
<evidence type="ECO:0000256" key="1">
    <source>
        <dbReference type="ARBA" id="ARBA00008857"/>
    </source>
</evidence>
<dbReference type="InterPro" id="IPR011946">
    <property type="entry name" value="Integrase_integron-type"/>
</dbReference>
<evidence type="ECO:0000256" key="2">
    <source>
        <dbReference type="ARBA" id="ARBA00022908"/>
    </source>
</evidence>
<dbReference type="Pfam" id="PF13495">
    <property type="entry name" value="Phage_int_SAM_4"/>
    <property type="match status" value="1"/>
</dbReference>
<organism evidence="7 8">
    <name type="scientific">Allorhodopirellula heiligendammensis</name>
    <dbReference type="NCBI Taxonomy" id="2714739"/>
    <lineage>
        <taxon>Bacteria</taxon>
        <taxon>Pseudomonadati</taxon>
        <taxon>Planctomycetota</taxon>
        <taxon>Planctomycetia</taxon>
        <taxon>Pirellulales</taxon>
        <taxon>Pirellulaceae</taxon>
        <taxon>Allorhodopirellula</taxon>
    </lineage>
</organism>
<comment type="similarity">
    <text evidence="1">Belongs to the 'phage' integrase family.</text>
</comment>
<sequence length="592" mass="66346">MAGSSQAETRWPQDNWHEQRDKWAKIWFEKLSRFHGRKPQATWEFTADDVIAFLRDRLRRKTPAWKRLKIIQSLICYRRYVQAAPFDDLMFIRTKLEDLALAEKVKEERLRESGDVTAEEIEDVVGHIDPSEPDVIQNLRRAIRGRQDTLETERAYVSNVKAFMQDRGLKCQADFAEIHATDVEAHLTDLAVDGNVAPSTQNRAFYALLYVFQHVLKREMGEVQAIRSSKGKQIPTVLSVDEIEQIFAHLNGVHLLIAKLLYGCGMRISEALRLRMKDFDFDRMVIEVHASKGGKSRIVPMPASVVPDIRKWMESRRVLHEHDLEQGQASVCLPKALERKYPAAARELKWQYLFASHRLSRDPRTRVLRRHHLHKDTFPANLRAAVQKAGIHKHISSHVFRHSFATHLLREGTDICTIQELLGHADIKTTRIYLHSLNREDVKVVSPLDRMTSNHAAIAPNHEAAAADTGDSAQAESCGGDGAVEGSEAESANPEHLAACENVGVARKLTALESELSAPKGHTLKSRNASPSDAGPSDAGPSDAAARRVSDARPAPAASLAGPRRTRLGWWSHAARAFQRASVVVGGFLSLS</sequence>
<feature type="compositionally biased region" description="Low complexity" evidence="5">
    <location>
        <begin position="465"/>
        <end position="475"/>
    </location>
</feature>
<dbReference type="RefSeq" id="WP_302117822.1">
    <property type="nucleotide sequence ID" value="NZ_SJPU01000001.1"/>
</dbReference>
<dbReference type="InterPro" id="IPR011010">
    <property type="entry name" value="DNA_brk_join_enz"/>
</dbReference>
<dbReference type="Proteomes" id="UP000319908">
    <property type="component" value="Unassembled WGS sequence"/>
</dbReference>
<keyword evidence="3" id="KW-0238">DNA-binding</keyword>
<name>A0A5C6C510_9BACT</name>
<feature type="region of interest" description="Disordered" evidence="5">
    <location>
        <begin position="517"/>
        <end position="562"/>
    </location>
</feature>
<dbReference type="EMBL" id="SJPU01000001">
    <property type="protein sequence ID" value="TWU19182.1"/>
    <property type="molecule type" value="Genomic_DNA"/>
</dbReference>
<accession>A0A5C6C510</accession>
<dbReference type="Pfam" id="PF00589">
    <property type="entry name" value="Phage_integrase"/>
    <property type="match status" value="1"/>
</dbReference>
<feature type="domain" description="Tyr recombinase" evidence="6">
    <location>
        <begin position="233"/>
        <end position="446"/>
    </location>
</feature>
<dbReference type="SUPFAM" id="SSF56349">
    <property type="entry name" value="DNA breaking-rejoining enzymes"/>
    <property type="match status" value="1"/>
</dbReference>
<dbReference type="PANTHER" id="PTHR30349">
    <property type="entry name" value="PHAGE INTEGRASE-RELATED"/>
    <property type="match status" value="1"/>
</dbReference>
<dbReference type="GO" id="GO:0003677">
    <property type="term" value="F:DNA binding"/>
    <property type="evidence" value="ECO:0007669"/>
    <property type="project" value="UniProtKB-KW"/>
</dbReference>
<evidence type="ECO:0000256" key="5">
    <source>
        <dbReference type="SAM" id="MobiDB-lite"/>
    </source>
</evidence>
<dbReference type="GO" id="GO:0015074">
    <property type="term" value="P:DNA integration"/>
    <property type="evidence" value="ECO:0007669"/>
    <property type="project" value="UniProtKB-KW"/>
</dbReference>
<dbReference type="InterPro" id="IPR004107">
    <property type="entry name" value="Integrase_SAM-like_N"/>
</dbReference>
<dbReference type="InterPro" id="IPR002104">
    <property type="entry name" value="Integrase_catalytic"/>
</dbReference>
<evidence type="ECO:0000256" key="4">
    <source>
        <dbReference type="ARBA" id="ARBA00023172"/>
    </source>
</evidence>
<dbReference type="PROSITE" id="PS51898">
    <property type="entry name" value="TYR_RECOMBINASE"/>
    <property type="match status" value="1"/>
</dbReference>